<dbReference type="Pfam" id="PF05857">
    <property type="entry name" value="TraX"/>
    <property type="match status" value="1"/>
</dbReference>
<reference evidence="3" key="1">
    <citation type="submission" date="2016-10" db="EMBL/GenBank/DDBJ databases">
        <authorList>
            <person name="Varghese N."/>
            <person name="Submissions S."/>
        </authorList>
    </citation>
    <scope>NUCLEOTIDE SEQUENCE [LARGE SCALE GENOMIC DNA]</scope>
    <source>
        <strain evidence="3">P18</strain>
    </source>
</reference>
<dbReference type="Proteomes" id="UP000182624">
    <property type="component" value="Unassembled WGS sequence"/>
</dbReference>
<feature type="transmembrane region" description="Helical" evidence="1">
    <location>
        <begin position="58"/>
        <end position="78"/>
    </location>
</feature>
<feature type="transmembrane region" description="Helical" evidence="1">
    <location>
        <begin position="114"/>
        <end position="136"/>
    </location>
</feature>
<accession>A0A1I5X5B7</accession>
<proteinExistence type="predicted"/>
<feature type="transmembrane region" description="Helical" evidence="1">
    <location>
        <begin position="148"/>
        <end position="168"/>
    </location>
</feature>
<gene>
    <name evidence="2" type="ORF">SAMN04487928_12827</name>
</gene>
<feature type="transmembrane region" description="Helical" evidence="1">
    <location>
        <begin position="174"/>
        <end position="191"/>
    </location>
</feature>
<sequence>MNLNLDKYRKLNGNTLKIIACICMLIDHIGAAIILPVYQVGVQKNLLEFDKLNMFYKAMRFVGRSAFPIFAFLLVEGFIHTKNRLRYALSLFIFAIISEYPYDLAFNKADKNFMYSANVMFSLLIGLLVIWAVDFFRKELSMSGKKISRIALYPASALVIAIGAYTAHVINCDYREFGIGVMLIFYFFRFYESVSIPASYILLCGIANEFKAFPGFILLFFYNKKRGRDLGKLKYLFYIFYPAHLLLLYAIRYAIYKI</sequence>
<dbReference type="AlphaFoldDB" id="A0A1I5X5B7"/>
<evidence type="ECO:0000313" key="2">
    <source>
        <dbReference type="EMBL" id="SFQ27169.1"/>
    </source>
</evidence>
<keyword evidence="1" id="KW-1133">Transmembrane helix</keyword>
<evidence type="ECO:0000256" key="1">
    <source>
        <dbReference type="SAM" id="Phobius"/>
    </source>
</evidence>
<organism evidence="2 3">
    <name type="scientific">Butyrivibrio proteoclasticus</name>
    <dbReference type="NCBI Taxonomy" id="43305"/>
    <lineage>
        <taxon>Bacteria</taxon>
        <taxon>Bacillati</taxon>
        <taxon>Bacillota</taxon>
        <taxon>Clostridia</taxon>
        <taxon>Lachnospirales</taxon>
        <taxon>Lachnospiraceae</taxon>
        <taxon>Butyrivibrio</taxon>
    </lineage>
</organism>
<keyword evidence="1" id="KW-0472">Membrane</keyword>
<dbReference type="EMBL" id="FOXO01000028">
    <property type="protein sequence ID" value="SFQ27169.1"/>
    <property type="molecule type" value="Genomic_DNA"/>
</dbReference>
<keyword evidence="1" id="KW-0812">Transmembrane</keyword>
<dbReference type="OrthoDB" id="9781069at2"/>
<keyword evidence="3" id="KW-1185">Reference proteome</keyword>
<feature type="transmembrane region" description="Helical" evidence="1">
    <location>
        <begin position="235"/>
        <end position="255"/>
    </location>
</feature>
<feature type="transmembrane region" description="Helical" evidence="1">
    <location>
        <begin position="198"/>
        <end position="223"/>
    </location>
</feature>
<dbReference type="InterPro" id="IPR008875">
    <property type="entry name" value="TraX"/>
</dbReference>
<dbReference type="RefSeq" id="WP_074890704.1">
    <property type="nucleotide sequence ID" value="NZ_FOXO01000028.1"/>
</dbReference>
<evidence type="ECO:0000313" key="3">
    <source>
        <dbReference type="Proteomes" id="UP000182624"/>
    </source>
</evidence>
<protein>
    <submittedName>
        <fullName evidence="2">TraX protein</fullName>
    </submittedName>
</protein>
<feature type="transmembrane region" description="Helical" evidence="1">
    <location>
        <begin position="16"/>
        <end position="38"/>
    </location>
</feature>
<name>A0A1I5X5B7_9FIRM</name>